<organism evidence="2 3">
    <name type="scientific">Sphingomonas colocasiae</name>
    <dbReference type="NCBI Taxonomy" id="1848973"/>
    <lineage>
        <taxon>Bacteria</taxon>
        <taxon>Pseudomonadati</taxon>
        <taxon>Pseudomonadota</taxon>
        <taxon>Alphaproteobacteria</taxon>
        <taxon>Sphingomonadales</taxon>
        <taxon>Sphingomonadaceae</taxon>
        <taxon>Sphingomonas</taxon>
    </lineage>
</organism>
<name>A0ABS7PZB9_9SPHN</name>
<dbReference type="RefSeq" id="WP_222992419.1">
    <property type="nucleotide sequence ID" value="NZ_JAINVV010000011.1"/>
</dbReference>
<evidence type="ECO:0008006" key="4">
    <source>
        <dbReference type="Google" id="ProtNLM"/>
    </source>
</evidence>
<accession>A0ABS7PZB9</accession>
<dbReference type="PROSITE" id="PS51257">
    <property type="entry name" value="PROKAR_LIPOPROTEIN"/>
    <property type="match status" value="1"/>
</dbReference>
<keyword evidence="3" id="KW-1185">Reference proteome</keyword>
<evidence type="ECO:0000313" key="2">
    <source>
        <dbReference type="EMBL" id="MBY8825329.1"/>
    </source>
</evidence>
<keyword evidence="1" id="KW-0732">Signal</keyword>
<gene>
    <name evidence="2" type="ORF">K7G82_23700</name>
</gene>
<protein>
    <recommendedName>
        <fullName evidence="4">Lipoprotein</fullName>
    </recommendedName>
</protein>
<dbReference type="Proteomes" id="UP000706039">
    <property type="component" value="Unassembled WGS sequence"/>
</dbReference>
<dbReference type="EMBL" id="JAINVV010000011">
    <property type="protein sequence ID" value="MBY8825329.1"/>
    <property type="molecule type" value="Genomic_DNA"/>
</dbReference>
<feature type="signal peptide" evidence="1">
    <location>
        <begin position="1"/>
        <end position="24"/>
    </location>
</feature>
<comment type="caution">
    <text evidence="2">The sequence shown here is derived from an EMBL/GenBank/DDBJ whole genome shotgun (WGS) entry which is preliminary data.</text>
</comment>
<proteinExistence type="predicted"/>
<reference evidence="2 3" key="1">
    <citation type="submission" date="2021-08" db="EMBL/GenBank/DDBJ databases">
        <authorList>
            <person name="Tuo L."/>
        </authorList>
    </citation>
    <scope>NUCLEOTIDE SEQUENCE [LARGE SCALE GENOMIC DNA]</scope>
    <source>
        <strain evidence="2 3">JCM 31229</strain>
    </source>
</reference>
<sequence>MKPVALTVLAVALACLSSHGQARSANDADCRSGILPALAAGNFSGSLDCRRDDLKISKVGEIIADRHVFQIYDYRYRLAPACPECAIHGGQRIIIMSSGRYIGQYKPYGTHVAVEKTSLILSPSAKSDHRTAVNFAPIGPPRRIWFDGEELILFR</sequence>
<evidence type="ECO:0000313" key="3">
    <source>
        <dbReference type="Proteomes" id="UP000706039"/>
    </source>
</evidence>
<evidence type="ECO:0000256" key="1">
    <source>
        <dbReference type="SAM" id="SignalP"/>
    </source>
</evidence>
<feature type="chain" id="PRO_5046622864" description="Lipoprotein" evidence="1">
    <location>
        <begin position="25"/>
        <end position="155"/>
    </location>
</feature>